<dbReference type="Gene3D" id="3.10.310.70">
    <property type="match status" value="1"/>
</dbReference>
<dbReference type="RefSeq" id="WP_074846528.1">
    <property type="nucleotide sequence ID" value="NZ_FOOE01000032.1"/>
</dbReference>
<dbReference type="InterPro" id="IPR011059">
    <property type="entry name" value="Metal-dep_hydrolase_composite"/>
</dbReference>
<dbReference type="eggNOG" id="COG1574">
    <property type="taxonomic scope" value="Bacteria"/>
</dbReference>
<dbReference type="Pfam" id="PF07969">
    <property type="entry name" value="Amidohydro_3"/>
    <property type="match status" value="1"/>
</dbReference>
<evidence type="ECO:0000313" key="3">
    <source>
        <dbReference type="Proteomes" id="UP000182135"/>
    </source>
</evidence>
<dbReference type="Gene3D" id="3.20.20.140">
    <property type="entry name" value="Metal-dependent hydrolases"/>
    <property type="match status" value="1"/>
</dbReference>
<dbReference type="SUPFAM" id="SSF51338">
    <property type="entry name" value="Composite domain of metallo-dependent hydrolases"/>
    <property type="match status" value="1"/>
</dbReference>
<dbReference type="PANTHER" id="PTHR22642:SF2">
    <property type="entry name" value="PROTEIN LONG AFTER FAR-RED 3"/>
    <property type="match status" value="1"/>
</dbReference>
<feature type="domain" description="Amidohydrolase 3" evidence="1">
    <location>
        <begin position="48"/>
        <end position="538"/>
    </location>
</feature>
<evidence type="ECO:0000259" key="1">
    <source>
        <dbReference type="Pfam" id="PF07969"/>
    </source>
</evidence>
<accession>A0A1I2PXM6</accession>
<dbReference type="AlphaFoldDB" id="A0A1I2PXM6"/>
<protein>
    <recommendedName>
        <fullName evidence="1">Amidohydrolase 3 domain-containing protein</fullName>
    </recommendedName>
</protein>
<dbReference type="InterPro" id="IPR033932">
    <property type="entry name" value="YtcJ-like"/>
</dbReference>
<keyword evidence="3" id="KW-1185">Reference proteome</keyword>
<dbReference type="STRING" id="1529.SAMN04487885_1328"/>
<dbReference type="SUPFAM" id="SSF51556">
    <property type="entry name" value="Metallo-dependent hydrolases"/>
    <property type="match status" value="1"/>
</dbReference>
<dbReference type="Proteomes" id="UP000182135">
    <property type="component" value="Unassembled WGS sequence"/>
</dbReference>
<organism evidence="2 3">
    <name type="scientific">Clostridium cadaveris</name>
    <dbReference type="NCBI Taxonomy" id="1529"/>
    <lineage>
        <taxon>Bacteria</taxon>
        <taxon>Bacillati</taxon>
        <taxon>Bacillota</taxon>
        <taxon>Clostridia</taxon>
        <taxon>Eubacteriales</taxon>
        <taxon>Clostridiaceae</taxon>
        <taxon>Clostridium</taxon>
    </lineage>
</organism>
<gene>
    <name evidence="2" type="ORF">SAMN04487885_1328</name>
</gene>
<sequence length="542" mass="61053">MVANLVLKNGKIYTMDGNVNEAVSIKDDTIIKVGTNKEVEEFITDETEVIDLMGKAVIPGFIDTHTHLVGYGCSINAVNLENTTSKEEVVERCRDFINKNDIPEGKWVYGRGWNQNLFTDENTFPTKYDLDKVSIKHPILIIRTCGHIGIANTIALEKVGISKNTFIEGGQFDKGDDGEPNGVIREASLEWFKKNKGSKQSNNEIKKAIIDGGNELIKYGITSVHTEDSYDLGYGGDFEDIYNSYQELISEKRLPVRIYQKISLPKSMEIDEFLKGNFRTGMGNEFYRIGPMKQWTDGTIGARTAGMLNDYSDDIGNKGLYYYTPEELYENIKKAHNNGMQVCLHAIGDGALEMVLNAYEKVLKEFPKKDHRHRIVHCFVGSNEQYKRIADLNLIINTQPISTSTDIPMMRSRVGEEREKTCHAWNTLTKMGVCITGSSDIPVETPNIFKGIYAVVTRKNVDGNPKEPWLENERVSVEDAIKMFTINAAYSAFEDNIKGSLKEGKLADMIVLDRDPFEIDIEELKDVVVEKTILGGEIKYSL</sequence>
<name>A0A1I2PXM6_9CLOT</name>
<dbReference type="PANTHER" id="PTHR22642">
    <property type="entry name" value="IMIDAZOLONEPROPIONASE"/>
    <property type="match status" value="1"/>
</dbReference>
<dbReference type="InterPro" id="IPR032466">
    <property type="entry name" value="Metal_Hydrolase"/>
</dbReference>
<proteinExistence type="predicted"/>
<dbReference type="EMBL" id="FOOE01000032">
    <property type="protein sequence ID" value="SFG18767.1"/>
    <property type="molecule type" value="Genomic_DNA"/>
</dbReference>
<dbReference type="OrthoDB" id="9767366at2"/>
<dbReference type="GO" id="GO:0016810">
    <property type="term" value="F:hydrolase activity, acting on carbon-nitrogen (but not peptide) bonds"/>
    <property type="evidence" value="ECO:0007669"/>
    <property type="project" value="InterPro"/>
</dbReference>
<dbReference type="CDD" id="cd01300">
    <property type="entry name" value="YtcJ_like"/>
    <property type="match status" value="1"/>
</dbReference>
<dbReference type="Gene3D" id="2.30.40.10">
    <property type="entry name" value="Urease, subunit C, domain 1"/>
    <property type="match status" value="1"/>
</dbReference>
<dbReference type="InterPro" id="IPR013108">
    <property type="entry name" value="Amidohydro_3"/>
</dbReference>
<reference evidence="2 3" key="1">
    <citation type="submission" date="2016-10" db="EMBL/GenBank/DDBJ databases">
        <authorList>
            <person name="de Groot N.N."/>
        </authorList>
    </citation>
    <scope>NUCLEOTIDE SEQUENCE [LARGE SCALE GENOMIC DNA]</scope>
    <source>
        <strain evidence="2 3">NLAE-zl-G419</strain>
    </source>
</reference>
<evidence type="ECO:0000313" key="2">
    <source>
        <dbReference type="EMBL" id="SFG18767.1"/>
    </source>
</evidence>